<keyword evidence="2" id="KW-0472">Membrane</keyword>
<evidence type="ECO:0008006" key="5">
    <source>
        <dbReference type="Google" id="ProtNLM"/>
    </source>
</evidence>
<protein>
    <recommendedName>
        <fullName evidence="5">ABC transporter permease</fullName>
    </recommendedName>
</protein>
<proteinExistence type="predicted"/>
<reference evidence="3" key="1">
    <citation type="journal article" date="2014" name="Int. J. Syst. Evol. Microbiol.">
        <title>Complete genome sequence of Corynebacterium casei LMG S-19264T (=DSM 44701T), isolated from a smear-ripened cheese.</title>
        <authorList>
            <consortium name="US DOE Joint Genome Institute (JGI-PGF)"/>
            <person name="Walter F."/>
            <person name="Albersmeier A."/>
            <person name="Kalinowski J."/>
            <person name="Ruckert C."/>
        </authorList>
    </citation>
    <scope>NUCLEOTIDE SEQUENCE</scope>
    <source>
        <strain evidence="3">JCM 4346</strain>
    </source>
</reference>
<keyword evidence="2" id="KW-0812">Transmembrane</keyword>
<dbReference type="EMBL" id="BMSX01000016">
    <property type="protein sequence ID" value="GGR36580.1"/>
    <property type="molecule type" value="Genomic_DNA"/>
</dbReference>
<comment type="caution">
    <text evidence="3">The sequence shown here is derived from an EMBL/GenBank/DDBJ whole genome shotgun (WGS) entry which is preliminary data.</text>
</comment>
<feature type="compositionally biased region" description="Low complexity" evidence="1">
    <location>
        <begin position="192"/>
        <end position="214"/>
    </location>
</feature>
<organism evidence="3 4">
    <name type="scientific">Streptomyces aurantiogriseus</name>
    <dbReference type="NCBI Taxonomy" id="66870"/>
    <lineage>
        <taxon>Bacteria</taxon>
        <taxon>Bacillati</taxon>
        <taxon>Actinomycetota</taxon>
        <taxon>Actinomycetes</taxon>
        <taxon>Kitasatosporales</taxon>
        <taxon>Streptomycetaceae</taxon>
        <taxon>Streptomyces</taxon>
    </lineage>
</organism>
<evidence type="ECO:0000313" key="4">
    <source>
        <dbReference type="Proteomes" id="UP000658320"/>
    </source>
</evidence>
<keyword evidence="4" id="KW-1185">Reference proteome</keyword>
<dbReference type="RefSeq" id="WP_229911245.1">
    <property type="nucleotide sequence ID" value="NZ_BMSX01000016.1"/>
</dbReference>
<reference evidence="3" key="2">
    <citation type="submission" date="2020-09" db="EMBL/GenBank/DDBJ databases">
        <authorList>
            <person name="Sun Q."/>
            <person name="Ohkuma M."/>
        </authorList>
    </citation>
    <scope>NUCLEOTIDE SEQUENCE</scope>
    <source>
        <strain evidence="3">JCM 4346</strain>
    </source>
</reference>
<feature type="transmembrane region" description="Helical" evidence="2">
    <location>
        <begin position="106"/>
        <end position="126"/>
    </location>
</feature>
<feature type="compositionally biased region" description="Pro residues" evidence="1">
    <location>
        <begin position="223"/>
        <end position="233"/>
    </location>
</feature>
<dbReference type="AlphaFoldDB" id="A0A918KVX1"/>
<keyword evidence="2" id="KW-1133">Transmembrane helix</keyword>
<evidence type="ECO:0000313" key="3">
    <source>
        <dbReference type="EMBL" id="GGR36580.1"/>
    </source>
</evidence>
<dbReference type="Proteomes" id="UP000658320">
    <property type="component" value="Unassembled WGS sequence"/>
</dbReference>
<evidence type="ECO:0000256" key="1">
    <source>
        <dbReference type="SAM" id="MobiDB-lite"/>
    </source>
</evidence>
<feature type="transmembrane region" description="Helical" evidence="2">
    <location>
        <begin position="66"/>
        <end position="86"/>
    </location>
</feature>
<sequence>MAPDRAAFVRDGIPLQEAFTTNAALIMALALGAIGALVIVGEYGAGTIRTTFAAVPARHSVMAAKAVVVAVVTTAFGAVAGISFTLTQAILDRRGVGVPIGDPGTWRVGVASALLAPVCALTGLALGTVLRHTAATMVISAVVILVVPLVLTDNRHWSAVVGHTLPYARGCDSSTSPTPRSPSHGPPPEPGPSTRCGRVSRPRSPSPASTGATSNPTLMVEPALPPVRWPAPSFPRADHGIVQPS</sequence>
<accession>A0A918KVX1</accession>
<feature type="transmembrane region" description="Helical" evidence="2">
    <location>
        <begin position="23"/>
        <end position="45"/>
    </location>
</feature>
<evidence type="ECO:0000256" key="2">
    <source>
        <dbReference type="SAM" id="Phobius"/>
    </source>
</evidence>
<feature type="compositionally biased region" description="Low complexity" evidence="1">
    <location>
        <begin position="173"/>
        <end position="183"/>
    </location>
</feature>
<feature type="region of interest" description="Disordered" evidence="1">
    <location>
        <begin position="168"/>
        <end position="245"/>
    </location>
</feature>
<name>A0A918KVX1_9ACTN</name>
<gene>
    <name evidence="3" type="ORF">GCM10010251_61230</name>
</gene>